<keyword evidence="3" id="KW-0813">Transport</keyword>
<evidence type="ECO:0000256" key="5">
    <source>
        <dbReference type="ARBA" id="ARBA00022692"/>
    </source>
</evidence>
<dbReference type="Proteomes" id="UP000235598">
    <property type="component" value="Unassembled WGS sequence"/>
</dbReference>
<evidence type="ECO:0000256" key="8">
    <source>
        <dbReference type="SAM" id="MobiDB-lite"/>
    </source>
</evidence>
<dbReference type="PANTHER" id="PTHR34702">
    <property type="entry name" value="NA(+)/H(+) ANTIPORTER SUBUNIT F1"/>
    <property type="match status" value="1"/>
</dbReference>
<feature type="region of interest" description="Disordered" evidence="8">
    <location>
        <begin position="113"/>
        <end position="133"/>
    </location>
</feature>
<evidence type="ECO:0000313" key="10">
    <source>
        <dbReference type="EMBL" id="PMD04868.1"/>
    </source>
</evidence>
<proteinExistence type="inferred from homology"/>
<evidence type="ECO:0000256" key="6">
    <source>
        <dbReference type="ARBA" id="ARBA00022989"/>
    </source>
</evidence>
<dbReference type="Pfam" id="PF04066">
    <property type="entry name" value="MrpF_PhaF"/>
    <property type="match status" value="1"/>
</dbReference>
<accession>A0A2N6VLF8</accession>
<dbReference type="AlphaFoldDB" id="A0A2N6VLF8"/>
<protein>
    <recommendedName>
        <fullName evidence="12">Sodium:proton antiporter</fullName>
    </recommendedName>
</protein>
<keyword evidence="5 9" id="KW-0812">Transmembrane</keyword>
<dbReference type="GO" id="GO:0015385">
    <property type="term" value="F:sodium:proton antiporter activity"/>
    <property type="evidence" value="ECO:0007669"/>
    <property type="project" value="TreeGrafter"/>
</dbReference>
<evidence type="ECO:0000256" key="2">
    <source>
        <dbReference type="ARBA" id="ARBA00009212"/>
    </source>
</evidence>
<name>A0A2N6VLF8_9MICO</name>
<dbReference type="PANTHER" id="PTHR34702:SF1">
    <property type="entry name" value="NA(+)_H(+) ANTIPORTER SUBUNIT F"/>
    <property type="match status" value="1"/>
</dbReference>
<evidence type="ECO:0000256" key="7">
    <source>
        <dbReference type="ARBA" id="ARBA00023136"/>
    </source>
</evidence>
<dbReference type="OrthoDB" id="3733837at2"/>
<keyword evidence="4" id="KW-1003">Cell membrane</keyword>
<comment type="similarity">
    <text evidence="2">Belongs to the CPA3 antiporters (TC 2.A.63) subunit F family.</text>
</comment>
<dbReference type="InterPro" id="IPR007208">
    <property type="entry name" value="MrpF/PhaF-like"/>
</dbReference>
<evidence type="ECO:0000256" key="9">
    <source>
        <dbReference type="SAM" id="Phobius"/>
    </source>
</evidence>
<dbReference type="GO" id="GO:0005886">
    <property type="term" value="C:plasma membrane"/>
    <property type="evidence" value="ECO:0007669"/>
    <property type="project" value="UniProtKB-SubCell"/>
</dbReference>
<comment type="caution">
    <text evidence="10">The sequence shown here is derived from an EMBL/GenBank/DDBJ whole genome shotgun (WGS) entry which is preliminary data.</text>
</comment>
<keyword evidence="7 9" id="KW-0472">Membrane</keyword>
<feature type="transmembrane region" description="Helical" evidence="9">
    <location>
        <begin position="39"/>
        <end position="59"/>
    </location>
</feature>
<feature type="transmembrane region" description="Helical" evidence="9">
    <location>
        <begin position="6"/>
        <end position="27"/>
    </location>
</feature>
<gene>
    <name evidence="10" type="ORF">CJ199_10970</name>
</gene>
<evidence type="ECO:0000313" key="11">
    <source>
        <dbReference type="Proteomes" id="UP000235598"/>
    </source>
</evidence>
<evidence type="ECO:0000256" key="1">
    <source>
        <dbReference type="ARBA" id="ARBA00004651"/>
    </source>
</evidence>
<evidence type="ECO:0000256" key="3">
    <source>
        <dbReference type="ARBA" id="ARBA00022448"/>
    </source>
</evidence>
<dbReference type="EMBL" id="PNHK01000004">
    <property type="protein sequence ID" value="PMD04868.1"/>
    <property type="molecule type" value="Genomic_DNA"/>
</dbReference>
<feature type="transmembrane region" description="Helical" evidence="9">
    <location>
        <begin position="65"/>
        <end position="83"/>
    </location>
</feature>
<evidence type="ECO:0008006" key="12">
    <source>
        <dbReference type="Google" id="ProtNLM"/>
    </source>
</evidence>
<dbReference type="RefSeq" id="WP_102239506.1">
    <property type="nucleotide sequence ID" value="NZ_BAAAIM010000003.1"/>
</dbReference>
<reference evidence="10 11" key="1">
    <citation type="submission" date="2017-09" db="EMBL/GenBank/DDBJ databases">
        <title>Bacterial strain isolated from the female urinary microbiota.</title>
        <authorList>
            <person name="Thomas-White K."/>
            <person name="Kumar N."/>
            <person name="Forster S."/>
            <person name="Putonti C."/>
            <person name="Lawley T."/>
            <person name="Wolfe A.J."/>
        </authorList>
    </citation>
    <scope>NUCLEOTIDE SEQUENCE [LARGE SCALE GENOMIC DNA]</scope>
    <source>
        <strain evidence="10 11">UMB1301</strain>
    </source>
</reference>
<sequence length="133" mass="14028">MIDPEVAKFFGPVIGILFSVAAITAVIKIIRGPAILDRVVGTDVLLATIMCGLGGYIAFTGRHDLLVVLLVFSLFGFVGSVSVSRYVSRTPTSELTDFAGGTAHDAVDADEFDHSESPHHASARGADGKQVRL</sequence>
<evidence type="ECO:0000256" key="4">
    <source>
        <dbReference type="ARBA" id="ARBA00022475"/>
    </source>
</evidence>
<keyword evidence="6 9" id="KW-1133">Transmembrane helix</keyword>
<organism evidence="10 11">
    <name type="scientific">Brevibacterium paucivorans</name>
    <dbReference type="NCBI Taxonomy" id="170994"/>
    <lineage>
        <taxon>Bacteria</taxon>
        <taxon>Bacillati</taxon>
        <taxon>Actinomycetota</taxon>
        <taxon>Actinomycetes</taxon>
        <taxon>Micrococcales</taxon>
        <taxon>Brevibacteriaceae</taxon>
        <taxon>Brevibacterium</taxon>
    </lineage>
</organism>
<comment type="subcellular location">
    <subcellularLocation>
        <location evidence="1">Cell membrane</location>
        <topology evidence="1">Multi-pass membrane protein</topology>
    </subcellularLocation>
</comment>